<organism evidence="8 9">
    <name type="scientific">Afifella marina DSM 2698</name>
    <dbReference type="NCBI Taxonomy" id="1120955"/>
    <lineage>
        <taxon>Bacteria</taxon>
        <taxon>Pseudomonadati</taxon>
        <taxon>Pseudomonadota</taxon>
        <taxon>Alphaproteobacteria</taxon>
        <taxon>Hyphomicrobiales</taxon>
        <taxon>Afifellaceae</taxon>
        <taxon>Afifella</taxon>
    </lineage>
</organism>
<keyword evidence="5" id="KW-0430">Lectin</keyword>
<dbReference type="InterPro" id="IPR012413">
    <property type="entry name" value="BA14K"/>
</dbReference>
<reference evidence="8 9" key="1">
    <citation type="submission" date="2016-10" db="EMBL/GenBank/DDBJ databases">
        <authorList>
            <person name="de Groot N.N."/>
        </authorList>
    </citation>
    <scope>NUCLEOTIDE SEQUENCE [LARGE SCALE GENOMIC DNA]</scope>
    <source>
        <strain evidence="8 9">DSM 2698</strain>
    </source>
</reference>
<dbReference type="RefSeq" id="WP_170130560.1">
    <property type="nucleotide sequence ID" value="NZ_FMVW01000011.1"/>
</dbReference>
<keyword evidence="4" id="KW-0472">Membrane</keyword>
<keyword evidence="7" id="KW-0732">Signal</keyword>
<dbReference type="GO" id="GO:0016020">
    <property type="term" value="C:membrane"/>
    <property type="evidence" value="ECO:0007669"/>
    <property type="project" value="UniProtKB-SubCell"/>
</dbReference>
<proteinExistence type="inferred from homology"/>
<comment type="function">
    <text evidence="6">Has immunoglobulin-binding and hemagglutination properties, and can bind to mannose. Essential for virulence. May be involved in LPS biosynthesis or polysaccharide transport.</text>
</comment>
<dbReference type="Pfam" id="PF07886">
    <property type="entry name" value="BA14K"/>
    <property type="match status" value="1"/>
</dbReference>
<keyword evidence="4" id="KW-1003">Cell membrane</keyword>
<feature type="chain" id="PRO_5011752204" description="Lectin-like protein BA14k" evidence="7">
    <location>
        <begin position="29"/>
        <end position="175"/>
    </location>
</feature>
<name>A0A1G5P7X1_AFIMA</name>
<evidence type="ECO:0000256" key="5">
    <source>
        <dbReference type="ARBA" id="ARBA00022734"/>
    </source>
</evidence>
<evidence type="ECO:0000256" key="3">
    <source>
        <dbReference type="ARBA" id="ARBA00020552"/>
    </source>
</evidence>
<feature type="signal peptide" evidence="7">
    <location>
        <begin position="1"/>
        <end position="28"/>
    </location>
</feature>
<dbReference type="EMBL" id="FMVW01000011">
    <property type="protein sequence ID" value="SCZ45643.1"/>
    <property type="molecule type" value="Genomic_DNA"/>
</dbReference>
<protein>
    <recommendedName>
        <fullName evidence="3">Lectin-like protein BA14k</fullName>
    </recommendedName>
</protein>
<evidence type="ECO:0000256" key="1">
    <source>
        <dbReference type="ARBA" id="ARBA00004167"/>
    </source>
</evidence>
<keyword evidence="9" id="KW-1185">Reference proteome</keyword>
<evidence type="ECO:0000313" key="9">
    <source>
        <dbReference type="Proteomes" id="UP000199347"/>
    </source>
</evidence>
<dbReference type="STRING" id="1120955.SAMN03080610_03453"/>
<accession>A0A1G5P7X1</accession>
<dbReference type="AlphaFoldDB" id="A0A1G5P7X1"/>
<evidence type="ECO:0000256" key="6">
    <source>
        <dbReference type="ARBA" id="ARBA00025321"/>
    </source>
</evidence>
<evidence type="ECO:0000313" key="8">
    <source>
        <dbReference type="EMBL" id="SCZ45643.1"/>
    </source>
</evidence>
<comment type="similarity">
    <text evidence="2">Belongs to the BA14k family.</text>
</comment>
<dbReference type="GO" id="GO:0030246">
    <property type="term" value="F:carbohydrate binding"/>
    <property type="evidence" value="ECO:0007669"/>
    <property type="project" value="UniProtKB-KW"/>
</dbReference>
<evidence type="ECO:0000256" key="7">
    <source>
        <dbReference type="SAM" id="SignalP"/>
    </source>
</evidence>
<dbReference type="Proteomes" id="UP000199347">
    <property type="component" value="Unassembled WGS sequence"/>
</dbReference>
<evidence type="ECO:0000256" key="2">
    <source>
        <dbReference type="ARBA" id="ARBA00010270"/>
    </source>
</evidence>
<evidence type="ECO:0000256" key="4">
    <source>
        <dbReference type="ARBA" id="ARBA00022475"/>
    </source>
</evidence>
<sequence length="175" mass="19578">MQSRSTRAAIAIAAGLSMVIASLSPTMAAMPRAPQASPASGVEAPLIKVQDRHWRGGHRIGPRVPSRHYRGHRYRGHHYRGRHHYRGGHYRYGRHHYRHRHRNGIGAGVAGLGLGLALGSAMAQPRYYAAPPAYAGARPAPWSREWYAYCASKYRSFDPRSGTFQPYNGPRRLCR</sequence>
<comment type="subcellular location">
    <subcellularLocation>
        <location evidence="1">Membrane</location>
        <topology evidence="1">Single-pass membrane protein</topology>
    </subcellularLocation>
</comment>
<gene>
    <name evidence="8" type="ORF">SAMN03080610_03453</name>
</gene>